<proteinExistence type="predicted"/>
<evidence type="ECO:0000313" key="2">
    <source>
        <dbReference type="Proteomes" id="UP000322899"/>
    </source>
</evidence>
<name>A0A5A8EJA0_CAFRO</name>
<evidence type="ECO:0008006" key="3">
    <source>
        <dbReference type="Google" id="ProtNLM"/>
    </source>
</evidence>
<accession>A0A5A8EJA0</accession>
<protein>
    <recommendedName>
        <fullName evidence="3">DASH complex subunit DAD1</fullName>
    </recommendedName>
</protein>
<dbReference type="AlphaFoldDB" id="A0A5A8EJA0"/>
<gene>
    <name evidence="1" type="ORF">FNF27_00524</name>
</gene>
<organism evidence="1 2">
    <name type="scientific">Cafeteria roenbergensis</name>
    <name type="common">Marine flagellate</name>
    <dbReference type="NCBI Taxonomy" id="33653"/>
    <lineage>
        <taxon>Eukaryota</taxon>
        <taxon>Sar</taxon>
        <taxon>Stramenopiles</taxon>
        <taxon>Bigyra</taxon>
        <taxon>Opalozoa</taxon>
        <taxon>Bicosoecida</taxon>
        <taxon>Cafeteriaceae</taxon>
        <taxon>Cafeteria</taxon>
    </lineage>
</organism>
<sequence>MASSSAAADREREYAEHTAAFRQERLELLQDITTLAQDAAMNFGSLNDNLDRLIGLTQSVAATRPTWQALARSTFGQHATEEAEPKQS</sequence>
<evidence type="ECO:0000313" key="1">
    <source>
        <dbReference type="EMBL" id="KAA0177976.1"/>
    </source>
</evidence>
<reference evidence="1 2" key="1">
    <citation type="submission" date="2019-07" db="EMBL/GenBank/DDBJ databases">
        <title>Genomes of Cafeteria roenbergensis.</title>
        <authorList>
            <person name="Fischer M.G."/>
            <person name="Hackl T."/>
            <person name="Roman M."/>
        </authorList>
    </citation>
    <scope>NUCLEOTIDE SEQUENCE [LARGE SCALE GENOMIC DNA]</scope>
    <source>
        <strain evidence="1 2">E4-10P</strain>
    </source>
</reference>
<dbReference type="EMBL" id="VLTO01000002">
    <property type="protein sequence ID" value="KAA0177976.1"/>
    <property type="molecule type" value="Genomic_DNA"/>
</dbReference>
<dbReference type="Proteomes" id="UP000322899">
    <property type="component" value="Unassembled WGS sequence"/>
</dbReference>
<comment type="caution">
    <text evidence="1">The sequence shown here is derived from an EMBL/GenBank/DDBJ whole genome shotgun (WGS) entry which is preliminary data.</text>
</comment>